<organism evidence="6 7">
    <name type="scientific">Rubritalea squalenifaciens DSM 18772</name>
    <dbReference type="NCBI Taxonomy" id="1123071"/>
    <lineage>
        <taxon>Bacteria</taxon>
        <taxon>Pseudomonadati</taxon>
        <taxon>Verrucomicrobiota</taxon>
        <taxon>Verrucomicrobiia</taxon>
        <taxon>Verrucomicrobiales</taxon>
        <taxon>Rubritaleaceae</taxon>
        <taxon>Rubritalea</taxon>
    </lineage>
</organism>
<keyword evidence="7" id="KW-1185">Reference proteome</keyword>
<keyword evidence="3" id="KW-0804">Transcription</keyword>
<dbReference type="PANTHER" id="PTHR30146:SF109">
    <property type="entry name" value="HTH-TYPE TRANSCRIPTIONAL REGULATOR GALS"/>
    <property type="match status" value="1"/>
</dbReference>
<protein>
    <submittedName>
        <fullName evidence="6">DNA-binding transcriptional regulator, LacI/PurR family</fullName>
    </submittedName>
</protein>
<feature type="domain" description="HTH gntR-type" evidence="4">
    <location>
        <begin position="14"/>
        <end position="61"/>
    </location>
</feature>
<dbReference type="PANTHER" id="PTHR30146">
    <property type="entry name" value="LACI-RELATED TRANSCRIPTIONAL REPRESSOR"/>
    <property type="match status" value="1"/>
</dbReference>
<evidence type="ECO:0000256" key="1">
    <source>
        <dbReference type="ARBA" id="ARBA00023015"/>
    </source>
</evidence>
<dbReference type="AlphaFoldDB" id="A0A1M6CCQ3"/>
<dbReference type="Pfam" id="PF13377">
    <property type="entry name" value="Peripla_BP_3"/>
    <property type="match status" value="1"/>
</dbReference>
<dbReference type="Proteomes" id="UP000184510">
    <property type="component" value="Unassembled WGS sequence"/>
</dbReference>
<evidence type="ECO:0000313" key="7">
    <source>
        <dbReference type="Proteomes" id="UP000184510"/>
    </source>
</evidence>
<sequence>MKKLPIHSTLDLIMDALRDECAQGTWQDKLPGARVLAQHLGTSAPTVQKALARLAQEGVLVKPGARRAYQISPDWQQKGSKTKRSKQKTLLILTHMEADEIPDSSRHTLQLIKSRMLQKGWQVHSQVINFVHVKTPQKAWDQSIQADENTVILTLFGRPAIAEWAARHGHKIIFLGGIVDNIKVPLVAVNVSNLAQRAMDLLVSQGHSKIVLPLNDRTDSFKEKLRLITRQAVESAGGVYSQAYHNPESPYFMPEVVKGMVQTMTKGSLPTAIVCIDWKEMLAVQSCLCQAGLRIPQDVSLVLLFDQPDVEWFEPPLTRFRSPSEGLATAVCNYLLKGQLDESTISVPAEFIPGRSIAPARK</sequence>
<dbReference type="OrthoDB" id="180305at2"/>
<proteinExistence type="predicted"/>
<dbReference type="EMBL" id="FQYR01000002">
    <property type="protein sequence ID" value="SHI58835.1"/>
    <property type="molecule type" value="Genomic_DNA"/>
</dbReference>
<accession>A0A1M6CCQ3</accession>
<evidence type="ECO:0000259" key="5">
    <source>
        <dbReference type="Pfam" id="PF13377"/>
    </source>
</evidence>
<dbReference type="InterPro" id="IPR000524">
    <property type="entry name" value="Tscrpt_reg_HTH_GntR"/>
</dbReference>
<dbReference type="SUPFAM" id="SSF53822">
    <property type="entry name" value="Periplasmic binding protein-like I"/>
    <property type="match status" value="1"/>
</dbReference>
<dbReference type="GO" id="GO:0003700">
    <property type="term" value="F:DNA-binding transcription factor activity"/>
    <property type="evidence" value="ECO:0007669"/>
    <property type="project" value="InterPro"/>
</dbReference>
<dbReference type="STRING" id="1123071.SAMN02745181_0448"/>
<keyword evidence="1" id="KW-0805">Transcription regulation</keyword>
<evidence type="ECO:0000313" key="6">
    <source>
        <dbReference type="EMBL" id="SHI58835.1"/>
    </source>
</evidence>
<evidence type="ECO:0000259" key="4">
    <source>
        <dbReference type="Pfam" id="PF00392"/>
    </source>
</evidence>
<feature type="domain" description="Transcriptional regulator LacI/GalR-like sensor" evidence="5">
    <location>
        <begin position="200"/>
        <end position="356"/>
    </location>
</feature>
<gene>
    <name evidence="6" type="ORF">SAMN02745181_0448</name>
</gene>
<dbReference type="InterPro" id="IPR036388">
    <property type="entry name" value="WH-like_DNA-bd_sf"/>
</dbReference>
<dbReference type="SUPFAM" id="SSF46785">
    <property type="entry name" value="Winged helix' DNA-binding domain"/>
    <property type="match status" value="1"/>
</dbReference>
<evidence type="ECO:0000256" key="3">
    <source>
        <dbReference type="ARBA" id="ARBA00023163"/>
    </source>
</evidence>
<dbReference type="RefSeq" id="WP_143157869.1">
    <property type="nucleotide sequence ID" value="NZ_FQYR01000002.1"/>
</dbReference>
<dbReference type="Gene3D" id="3.40.50.2300">
    <property type="match status" value="2"/>
</dbReference>
<evidence type="ECO:0000256" key="2">
    <source>
        <dbReference type="ARBA" id="ARBA00023125"/>
    </source>
</evidence>
<dbReference type="Pfam" id="PF00392">
    <property type="entry name" value="GntR"/>
    <property type="match status" value="1"/>
</dbReference>
<dbReference type="InterPro" id="IPR046335">
    <property type="entry name" value="LacI/GalR-like_sensor"/>
</dbReference>
<name>A0A1M6CCQ3_9BACT</name>
<dbReference type="GO" id="GO:0000976">
    <property type="term" value="F:transcription cis-regulatory region binding"/>
    <property type="evidence" value="ECO:0007669"/>
    <property type="project" value="TreeGrafter"/>
</dbReference>
<dbReference type="FunCoup" id="A0A1M6CCQ3">
    <property type="interactions" value="346"/>
</dbReference>
<keyword evidence="2 6" id="KW-0238">DNA-binding</keyword>
<dbReference type="InterPro" id="IPR028082">
    <property type="entry name" value="Peripla_BP_I"/>
</dbReference>
<dbReference type="Gene3D" id="1.10.10.10">
    <property type="entry name" value="Winged helix-like DNA-binding domain superfamily/Winged helix DNA-binding domain"/>
    <property type="match status" value="1"/>
</dbReference>
<dbReference type="InParanoid" id="A0A1M6CCQ3"/>
<reference evidence="6 7" key="1">
    <citation type="submission" date="2016-11" db="EMBL/GenBank/DDBJ databases">
        <authorList>
            <person name="Jaros S."/>
            <person name="Januszkiewicz K."/>
            <person name="Wedrychowicz H."/>
        </authorList>
    </citation>
    <scope>NUCLEOTIDE SEQUENCE [LARGE SCALE GENOMIC DNA]</scope>
    <source>
        <strain evidence="6 7">DSM 18772</strain>
    </source>
</reference>
<dbReference type="InterPro" id="IPR036390">
    <property type="entry name" value="WH_DNA-bd_sf"/>
</dbReference>